<comment type="catalytic activity">
    <reaction evidence="7">
        <text>L-seryl-[protein] + ATP = O-phospho-L-seryl-[protein] + ADP + H(+)</text>
        <dbReference type="Rhea" id="RHEA:17989"/>
        <dbReference type="Rhea" id="RHEA-COMP:9863"/>
        <dbReference type="Rhea" id="RHEA-COMP:11604"/>
        <dbReference type="ChEBI" id="CHEBI:15378"/>
        <dbReference type="ChEBI" id="CHEBI:29999"/>
        <dbReference type="ChEBI" id="CHEBI:30616"/>
        <dbReference type="ChEBI" id="CHEBI:83421"/>
        <dbReference type="ChEBI" id="CHEBI:456216"/>
        <dbReference type="EC" id="2.7.11.1"/>
    </reaction>
</comment>
<feature type="binding site" evidence="9">
    <location>
        <position position="37"/>
    </location>
    <ligand>
        <name>ATP</name>
        <dbReference type="ChEBI" id="CHEBI:30616"/>
    </ligand>
</feature>
<evidence type="ECO:0000256" key="2">
    <source>
        <dbReference type="ARBA" id="ARBA00022679"/>
    </source>
</evidence>
<feature type="repeat" description="TPR" evidence="8">
    <location>
        <begin position="918"/>
        <end position="951"/>
    </location>
</feature>
<evidence type="ECO:0000256" key="9">
    <source>
        <dbReference type="PROSITE-ProRule" id="PRU10141"/>
    </source>
</evidence>
<keyword evidence="4 12" id="KW-0418">Kinase</keyword>
<dbReference type="InterPro" id="IPR008271">
    <property type="entry name" value="Ser/Thr_kinase_AS"/>
</dbReference>
<feature type="repeat" description="TPR" evidence="8">
    <location>
        <begin position="663"/>
        <end position="696"/>
    </location>
</feature>
<dbReference type="Gene3D" id="1.25.40.10">
    <property type="entry name" value="Tetratricopeptide repeat domain"/>
    <property type="match status" value="2"/>
</dbReference>
<name>A0A948RXW1_UNCEI</name>
<evidence type="ECO:0000256" key="8">
    <source>
        <dbReference type="PROSITE-ProRule" id="PRU00339"/>
    </source>
</evidence>
<evidence type="ECO:0000313" key="13">
    <source>
        <dbReference type="Proteomes" id="UP000777784"/>
    </source>
</evidence>
<dbReference type="Proteomes" id="UP000777784">
    <property type="component" value="Unassembled WGS sequence"/>
</dbReference>
<keyword evidence="3 9" id="KW-0547">Nucleotide-binding</keyword>
<dbReference type="CDD" id="cd14014">
    <property type="entry name" value="STKc_PknB_like"/>
    <property type="match status" value="1"/>
</dbReference>
<dbReference type="Gene3D" id="1.10.510.10">
    <property type="entry name" value="Transferase(Phosphotransferase) domain 1"/>
    <property type="match status" value="1"/>
</dbReference>
<dbReference type="Pfam" id="PF13181">
    <property type="entry name" value="TPR_8"/>
    <property type="match status" value="1"/>
</dbReference>
<dbReference type="Pfam" id="PF00069">
    <property type="entry name" value="Pkinase"/>
    <property type="match status" value="1"/>
</dbReference>
<dbReference type="PANTHER" id="PTHR43289">
    <property type="entry name" value="MITOGEN-ACTIVATED PROTEIN KINASE KINASE KINASE 20-RELATED"/>
    <property type="match status" value="1"/>
</dbReference>
<evidence type="ECO:0000256" key="7">
    <source>
        <dbReference type="ARBA" id="ARBA00048679"/>
    </source>
</evidence>
<organism evidence="12 13">
    <name type="scientific">Eiseniibacteriota bacterium</name>
    <dbReference type="NCBI Taxonomy" id="2212470"/>
    <lineage>
        <taxon>Bacteria</taxon>
        <taxon>Candidatus Eiseniibacteriota</taxon>
    </lineage>
</organism>
<evidence type="ECO:0000256" key="4">
    <source>
        <dbReference type="ARBA" id="ARBA00022777"/>
    </source>
</evidence>
<keyword evidence="10" id="KW-1133">Transmembrane helix</keyword>
<dbReference type="PANTHER" id="PTHR43289:SF6">
    <property type="entry name" value="SERINE_THREONINE-PROTEIN KINASE NEKL-3"/>
    <property type="match status" value="1"/>
</dbReference>
<dbReference type="InterPro" id="IPR019734">
    <property type="entry name" value="TPR_rpt"/>
</dbReference>
<keyword evidence="1" id="KW-0723">Serine/threonine-protein kinase</keyword>
<dbReference type="Pfam" id="PF14559">
    <property type="entry name" value="TPR_19"/>
    <property type="match status" value="1"/>
</dbReference>
<feature type="repeat" description="TPR" evidence="8">
    <location>
        <begin position="884"/>
        <end position="917"/>
    </location>
</feature>
<dbReference type="InterPro" id="IPR017441">
    <property type="entry name" value="Protein_kinase_ATP_BS"/>
</dbReference>
<dbReference type="EMBL" id="JAHJDP010000109">
    <property type="protein sequence ID" value="MBU2693048.1"/>
    <property type="molecule type" value="Genomic_DNA"/>
</dbReference>
<dbReference type="InterPro" id="IPR000719">
    <property type="entry name" value="Prot_kinase_dom"/>
</dbReference>
<evidence type="ECO:0000256" key="6">
    <source>
        <dbReference type="ARBA" id="ARBA00047899"/>
    </source>
</evidence>
<keyword evidence="5 9" id="KW-0067">ATP-binding</keyword>
<gene>
    <name evidence="12" type="ORF">KJ970_19200</name>
</gene>
<evidence type="ECO:0000256" key="3">
    <source>
        <dbReference type="ARBA" id="ARBA00022741"/>
    </source>
</evidence>
<evidence type="ECO:0000256" key="5">
    <source>
        <dbReference type="ARBA" id="ARBA00022840"/>
    </source>
</evidence>
<proteinExistence type="predicted"/>
<feature type="transmembrane region" description="Helical" evidence="10">
    <location>
        <begin position="310"/>
        <end position="333"/>
    </location>
</feature>
<feature type="domain" description="Protein kinase" evidence="11">
    <location>
        <begin position="8"/>
        <end position="287"/>
    </location>
</feature>
<keyword evidence="2" id="KW-0808">Transferase</keyword>
<comment type="caution">
    <text evidence="12">The sequence shown here is derived from an EMBL/GenBank/DDBJ whole genome shotgun (WGS) entry which is preliminary data.</text>
</comment>
<dbReference type="AlphaFoldDB" id="A0A948RXW1"/>
<dbReference type="SMART" id="SM00028">
    <property type="entry name" value="TPR"/>
    <property type="match status" value="7"/>
</dbReference>
<dbReference type="PROSITE" id="PS50005">
    <property type="entry name" value="TPR"/>
    <property type="match status" value="4"/>
</dbReference>
<evidence type="ECO:0000259" key="11">
    <source>
        <dbReference type="PROSITE" id="PS50011"/>
    </source>
</evidence>
<dbReference type="FunFam" id="3.30.200.20:FF:000035">
    <property type="entry name" value="Serine/threonine protein kinase Stk1"/>
    <property type="match status" value="1"/>
</dbReference>
<comment type="catalytic activity">
    <reaction evidence="6">
        <text>L-threonyl-[protein] + ATP = O-phospho-L-threonyl-[protein] + ADP + H(+)</text>
        <dbReference type="Rhea" id="RHEA:46608"/>
        <dbReference type="Rhea" id="RHEA-COMP:11060"/>
        <dbReference type="Rhea" id="RHEA-COMP:11605"/>
        <dbReference type="ChEBI" id="CHEBI:15378"/>
        <dbReference type="ChEBI" id="CHEBI:30013"/>
        <dbReference type="ChEBI" id="CHEBI:30616"/>
        <dbReference type="ChEBI" id="CHEBI:61977"/>
        <dbReference type="ChEBI" id="CHEBI:456216"/>
        <dbReference type="EC" id="2.7.11.1"/>
    </reaction>
</comment>
<dbReference type="PROSITE" id="PS50011">
    <property type="entry name" value="PROTEIN_KINASE_DOM"/>
    <property type="match status" value="1"/>
</dbReference>
<keyword evidence="8" id="KW-0802">TPR repeat</keyword>
<dbReference type="PROSITE" id="PS00107">
    <property type="entry name" value="PROTEIN_KINASE_ATP"/>
    <property type="match status" value="1"/>
</dbReference>
<feature type="repeat" description="TPR" evidence="8">
    <location>
        <begin position="697"/>
        <end position="730"/>
    </location>
</feature>
<dbReference type="GO" id="GO:0005524">
    <property type="term" value="F:ATP binding"/>
    <property type="evidence" value="ECO:0007669"/>
    <property type="project" value="UniProtKB-UniRule"/>
</dbReference>
<evidence type="ECO:0000313" key="12">
    <source>
        <dbReference type="EMBL" id="MBU2693048.1"/>
    </source>
</evidence>
<sequence>MPEMISHYKVLKTLGQGGMGVVYLCRDERLKRDVAVKVLSDKYSQDPIYRQRFLTEAQSASALNHPNIITIYEIGTDQGRDFIAMEYVVGQSLDSILSARGALPVRELLDIGIQLAKGLAAAHPAGIVHRDLKPGNVIITPDGRVKILDFGLARQQESRGAAPADTADEAATIAASYTQPGMILGTPGFMSPEQARGGLADHRSDQFSLGCILHAMASGKAPFLGESIVDVLHGVLHKEPEPLDGARSDLPFGFIEVLQRCLQKRPEDRYPGAAAVEFALSNVKEALSSPSQVQTVPGVPSSRWHPRRKWALPLGIAGALAAVLIILFAFGLLSRAKTMTVSVQDEEGHQIRREVPTAENRKRIGIFPFEVDHSDSTDVWLSFAVSDLLCWDLMQDYYLHIDPLIDLLGSSKYAEEAKKAGYPKVLGTPLHLKRQVAKASSCSHFVAGRVGAAADSFWMDVELYNIKSGRLQTDFHLAGTDFFALMDQMSLRLRRDLGVPESHLQEWPDLPLVAIATNSMTALEWISRATMTRDIDGDLDRAAEYLEKAVEADPACALAYWSLFYIYQYSNQGTPARTAGVINSLMTHISRIPEGLQFAVKAVYFQNQNEIDKMMAVIQMWRDLYPYDIRPLEILINLHRARGETDQVIATMQKLLELEPDSPQYLLQTGEELQRTGKYESARGYFEKYVERHPDDSKALLALGELLQALGEHAEAKRTIERAQIMTPQDPDIRAALAKCEYDLGNLTAWPTIVQSILTEPLSPDERLSATMELADYYELRGQNNKAAGICIEGLDAVGTSASTLWILLTQIDLARQLAKAGRREQSIEWLDKMKANAPLPYRTLVLLGPLEVYPELGDLTSAEAAADELETIIKAMNLELLRFKWMEAMGRIREKQGNFDEASDFFRRRIEISPAGVAPYRDLGRCYRKMGKFKEAGAALEVALKRAPYHPLTLLEMALTNEAMGRRVPALENLNRVLEIWADADSSFAPAQEARELKRGWSETS</sequence>
<reference evidence="12" key="1">
    <citation type="submission" date="2021-05" db="EMBL/GenBank/DDBJ databases">
        <title>Energy efficiency and biological interactions define the core microbiome of deep oligotrophic groundwater.</title>
        <authorList>
            <person name="Mehrshad M."/>
            <person name="Lopez-Fernandez M."/>
            <person name="Bell E."/>
            <person name="Bernier-Latmani R."/>
            <person name="Bertilsson S."/>
            <person name="Dopson M."/>
        </authorList>
    </citation>
    <scope>NUCLEOTIDE SEQUENCE</scope>
    <source>
        <strain evidence="12">Modern_marine.mb.64</strain>
    </source>
</reference>
<dbReference type="GO" id="GO:0004674">
    <property type="term" value="F:protein serine/threonine kinase activity"/>
    <property type="evidence" value="ECO:0007669"/>
    <property type="project" value="UniProtKB-KW"/>
</dbReference>
<dbReference type="PROSITE" id="PS00108">
    <property type="entry name" value="PROTEIN_KINASE_ST"/>
    <property type="match status" value="1"/>
</dbReference>
<dbReference type="SUPFAM" id="SSF48452">
    <property type="entry name" value="TPR-like"/>
    <property type="match status" value="1"/>
</dbReference>
<dbReference type="Pfam" id="PF13432">
    <property type="entry name" value="TPR_16"/>
    <property type="match status" value="1"/>
</dbReference>
<accession>A0A948RXW1</accession>
<dbReference type="SMART" id="SM00220">
    <property type="entry name" value="S_TKc"/>
    <property type="match status" value="1"/>
</dbReference>
<keyword evidence="10" id="KW-0812">Transmembrane</keyword>
<evidence type="ECO:0000256" key="10">
    <source>
        <dbReference type="SAM" id="Phobius"/>
    </source>
</evidence>
<dbReference type="Gene3D" id="3.30.200.20">
    <property type="entry name" value="Phosphorylase Kinase, domain 1"/>
    <property type="match status" value="1"/>
</dbReference>
<dbReference type="InterPro" id="IPR011990">
    <property type="entry name" value="TPR-like_helical_dom_sf"/>
</dbReference>
<dbReference type="SUPFAM" id="SSF56112">
    <property type="entry name" value="Protein kinase-like (PK-like)"/>
    <property type="match status" value="1"/>
</dbReference>
<protein>
    <submittedName>
        <fullName evidence="12">Protein kinase</fullName>
    </submittedName>
</protein>
<evidence type="ECO:0000256" key="1">
    <source>
        <dbReference type="ARBA" id="ARBA00022527"/>
    </source>
</evidence>
<keyword evidence="10" id="KW-0472">Membrane</keyword>
<dbReference type="InterPro" id="IPR011009">
    <property type="entry name" value="Kinase-like_dom_sf"/>
</dbReference>